<dbReference type="EMBL" id="LAZR01021219">
    <property type="protein sequence ID" value="KKL86080.1"/>
    <property type="molecule type" value="Genomic_DNA"/>
</dbReference>
<dbReference type="AlphaFoldDB" id="A0A0F9HWI2"/>
<evidence type="ECO:0000313" key="1">
    <source>
        <dbReference type="EMBL" id="KKL86080.1"/>
    </source>
</evidence>
<accession>A0A0F9HWI2</accession>
<name>A0A0F9HWI2_9ZZZZ</name>
<sequence length="134" mass="16139">MELSDIEKDNREFINDGLFNEFSYVYNEENDTLEIYRGFFKTKQNFRRSIREIKKAIITALDENKEKGVIYFCHLIMIIDRKKHTKEQVLRAFEEYNKEEELNIEENYPERRIIPLEIPENYVSLVRGGYNSGT</sequence>
<proteinExistence type="predicted"/>
<comment type="caution">
    <text evidence="1">The sequence shown here is derived from an EMBL/GenBank/DDBJ whole genome shotgun (WGS) entry which is preliminary data.</text>
</comment>
<organism evidence="1">
    <name type="scientific">marine sediment metagenome</name>
    <dbReference type="NCBI Taxonomy" id="412755"/>
    <lineage>
        <taxon>unclassified sequences</taxon>
        <taxon>metagenomes</taxon>
        <taxon>ecological metagenomes</taxon>
    </lineage>
</organism>
<gene>
    <name evidence="1" type="ORF">LCGC14_1948320</name>
</gene>
<protein>
    <submittedName>
        <fullName evidence="1">Uncharacterized protein</fullName>
    </submittedName>
</protein>
<reference evidence="1" key="1">
    <citation type="journal article" date="2015" name="Nature">
        <title>Complex archaea that bridge the gap between prokaryotes and eukaryotes.</title>
        <authorList>
            <person name="Spang A."/>
            <person name="Saw J.H."/>
            <person name="Jorgensen S.L."/>
            <person name="Zaremba-Niedzwiedzka K."/>
            <person name="Martijn J."/>
            <person name="Lind A.E."/>
            <person name="van Eijk R."/>
            <person name="Schleper C."/>
            <person name="Guy L."/>
            <person name="Ettema T.J."/>
        </authorList>
    </citation>
    <scope>NUCLEOTIDE SEQUENCE</scope>
</reference>